<gene>
    <name evidence="6" type="ORF">SAMN06295905_2387</name>
</gene>
<evidence type="ECO:0000313" key="6">
    <source>
        <dbReference type="EMBL" id="SMQ75691.1"/>
    </source>
</evidence>
<evidence type="ECO:0000313" key="7">
    <source>
        <dbReference type="Proteomes" id="UP000194474"/>
    </source>
</evidence>
<dbReference type="InterPro" id="IPR011611">
    <property type="entry name" value="PfkB_dom"/>
</dbReference>
<dbReference type="PRINTS" id="PR00990">
    <property type="entry name" value="RIBOKINASE"/>
</dbReference>
<evidence type="ECO:0000256" key="3">
    <source>
        <dbReference type="ARBA" id="ARBA00022777"/>
    </source>
</evidence>
<organism evidence="6 7">
    <name type="scientific">Devosia lucknowensis</name>
    <dbReference type="NCBI Taxonomy" id="1096929"/>
    <lineage>
        <taxon>Bacteria</taxon>
        <taxon>Pseudomonadati</taxon>
        <taxon>Pseudomonadota</taxon>
        <taxon>Alphaproteobacteria</taxon>
        <taxon>Hyphomicrobiales</taxon>
        <taxon>Devosiaceae</taxon>
        <taxon>Devosia</taxon>
    </lineage>
</organism>
<accession>A0A1Y6FQE2</accession>
<keyword evidence="7" id="KW-1185">Reference proteome</keyword>
<proteinExistence type="inferred from homology"/>
<dbReference type="EMBL" id="FXWK01000001">
    <property type="protein sequence ID" value="SMQ75691.1"/>
    <property type="molecule type" value="Genomic_DNA"/>
</dbReference>
<evidence type="ECO:0000256" key="1">
    <source>
        <dbReference type="ARBA" id="ARBA00010688"/>
    </source>
</evidence>
<dbReference type="SUPFAM" id="SSF53613">
    <property type="entry name" value="Ribokinase-like"/>
    <property type="match status" value="1"/>
</dbReference>
<name>A0A1Y6FQE2_9HYPH</name>
<dbReference type="AlphaFoldDB" id="A0A1Y6FQE2"/>
<dbReference type="CDD" id="cd01166">
    <property type="entry name" value="KdgK"/>
    <property type="match status" value="1"/>
</dbReference>
<dbReference type="PROSITE" id="PS00584">
    <property type="entry name" value="PFKB_KINASES_2"/>
    <property type="match status" value="1"/>
</dbReference>
<dbReference type="RefSeq" id="WP_086470611.1">
    <property type="nucleotide sequence ID" value="NZ_FXWK01000001.1"/>
</dbReference>
<keyword evidence="3 4" id="KW-0418">Kinase</keyword>
<sequence length="300" mass="30666">MTAVVLLGDINIDLLLDVPAYPAEGGEAIATRQTTSLGGSATNTAISVARLGFDARLLGRVGSDAWGRQAVADLTGAGVDCRWISTDAVEPTQLNIVAVTPGGERTMFAYRGANAQLGPDQVVPALFEGAKLLHLSGYALLTRPQLDAAMAAVAMARSHNIPVTLDVPAGVVREIAPALLPVLDQIDTIMLGEADFAGLDARGPDDLLRAGVRRVVVKRGRHGSSYYAKAVAVDVQGFEVDAVDTTGAGDAFAAGVILGILENADPLACCRTANALGAAAVSHVGAGLAMPGREALPAAV</sequence>
<keyword evidence="2 4" id="KW-0808">Transferase</keyword>
<dbReference type="Gene3D" id="3.40.1190.20">
    <property type="match status" value="1"/>
</dbReference>
<evidence type="ECO:0000259" key="5">
    <source>
        <dbReference type="Pfam" id="PF00294"/>
    </source>
</evidence>
<dbReference type="InterPro" id="IPR002173">
    <property type="entry name" value="Carboh/pur_kinase_PfkB_CS"/>
</dbReference>
<dbReference type="GO" id="GO:0006796">
    <property type="term" value="P:phosphate-containing compound metabolic process"/>
    <property type="evidence" value="ECO:0007669"/>
    <property type="project" value="UniProtKB-ARBA"/>
</dbReference>
<dbReference type="PROSITE" id="PS00583">
    <property type="entry name" value="PFKB_KINASES_1"/>
    <property type="match status" value="1"/>
</dbReference>
<reference evidence="7" key="1">
    <citation type="submission" date="2017-04" db="EMBL/GenBank/DDBJ databases">
        <authorList>
            <person name="Varghese N."/>
            <person name="Submissions S."/>
        </authorList>
    </citation>
    <scope>NUCLEOTIDE SEQUENCE [LARGE SCALE GENOMIC DNA]</scope>
</reference>
<feature type="domain" description="Carbohydrate kinase PfkB" evidence="5">
    <location>
        <begin position="1"/>
        <end position="291"/>
    </location>
</feature>
<evidence type="ECO:0000256" key="4">
    <source>
        <dbReference type="RuleBase" id="RU003704"/>
    </source>
</evidence>
<dbReference type="InterPro" id="IPR029056">
    <property type="entry name" value="Ribokinase-like"/>
</dbReference>
<dbReference type="Proteomes" id="UP000194474">
    <property type="component" value="Unassembled WGS sequence"/>
</dbReference>
<dbReference type="PANTHER" id="PTHR10584">
    <property type="entry name" value="SUGAR KINASE"/>
    <property type="match status" value="1"/>
</dbReference>
<dbReference type="GO" id="GO:0016301">
    <property type="term" value="F:kinase activity"/>
    <property type="evidence" value="ECO:0007669"/>
    <property type="project" value="UniProtKB-KW"/>
</dbReference>
<dbReference type="OrthoDB" id="9792663at2"/>
<dbReference type="PANTHER" id="PTHR10584:SF167">
    <property type="entry name" value="PFKB DOMAIN PROTEIN"/>
    <property type="match status" value="1"/>
</dbReference>
<dbReference type="Pfam" id="PF00294">
    <property type="entry name" value="PfkB"/>
    <property type="match status" value="1"/>
</dbReference>
<dbReference type="InterPro" id="IPR002139">
    <property type="entry name" value="Ribo/fructo_kinase"/>
</dbReference>
<evidence type="ECO:0000256" key="2">
    <source>
        <dbReference type="ARBA" id="ARBA00022679"/>
    </source>
</evidence>
<comment type="similarity">
    <text evidence="1 4">Belongs to the carbohydrate kinase PfkB family.</text>
</comment>
<protein>
    <submittedName>
        <fullName evidence="6">Ribokinase</fullName>
    </submittedName>
</protein>